<dbReference type="Proteomes" id="UP000828390">
    <property type="component" value="Unassembled WGS sequence"/>
</dbReference>
<feature type="domain" description="Ig-like" evidence="7">
    <location>
        <begin position="207"/>
        <end position="290"/>
    </location>
</feature>
<keyword evidence="2 6" id="KW-0472">Membrane</keyword>
<keyword evidence="9" id="KW-1185">Reference proteome</keyword>
<dbReference type="GO" id="GO:0098609">
    <property type="term" value="P:cell-cell adhesion"/>
    <property type="evidence" value="ECO:0007669"/>
    <property type="project" value="TreeGrafter"/>
</dbReference>
<keyword evidence="6" id="KW-1133">Transmembrane helix</keyword>
<evidence type="ECO:0000256" key="2">
    <source>
        <dbReference type="ARBA" id="ARBA00023136"/>
    </source>
</evidence>
<dbReference type="GO" id="GO:0005911">
    <property type="term" value="C:cell-cell junction"/>
    <property type="evidence" value="ECO:0007669"/>
    <property type="project" value="TreeGrafter"/>
</dbReference>
<dbReference type="Gene3D" id="2.60.40.10">
    <property type="entry name" value="Immunoglobulins"/>
    <property type="match status" value="2"/>
</dbReference>
<dbReference type="InterPro" id="IPR051275">
    <property type="entry name" value="Cell_adhesion_signaling"/>
</dbReference>
<evidence type="ECO:0000256" key="5">
    <source>
        <dbReference type="ARBA" id="ARBA00023319"/>
    </source>
</evidence>
<reference evidence="8" key="2">
    <citation type="submission" date="2020-11" db="EMBL/GenBank/DDBJ databases">
        <authorList>
            <person name="McCartney M.A."/>
            <person name="Auch B."/>
            <person name="Kono T."/>
            <person name="Mallez S."/>
            <person name="Becker A."/>
            <person name="Gohl D.M."/>
            <person name="Silverstein K.A.T."/>
            <person name="Koren S."/>
            <person name="Bechman K.B."/>
            <person name="Herman A."/>
            <person name="Abrahante J.E."/>
            <person name="Garbe J."/>
        </authorList>
    </citation>
    <scope>NUCLEOTIDE SEQUENCE</scope>
    <source>
        <strain evidence="8">Duluth1</strain>
        <tissue evidence="8">Whole animal</tissue>
    </source>
</reference>
<evidence type="ECO:0000256" key="1">
    <source>
        <dbReference type="ARBA" id="ARBA00004479"/>
    </source>
</evidence>
<dbReference type="GO" id="GO:0005886">
    <property type="term" value="C:plasma membrane"/>
    <property type="evidence" value="ECO:0007669"/>
    <property type="project" value="TreeGrafter"/>
</dbReference>
<organism evidence="8 9">
    <name type="scientific">Dreissena polymorpha</name>
    <name type="common">Zebra mussel</name>
    <name type="synonym">Mytilus polymorpha</name>
    <dbReference type="NCBI Taxonomy" id="45954"/>
    <lineage>
        <taxon>Eukaryota</taxon>
        <taxon>Metazoa</taxon>
        <taxon>Spiralia</taxon>
        <taxon>Lophotrochozoa</taxon>
        <taxon>Mollusca</taxon>
        <taxon>Bivalvia</taxon>
        <taxon>Autobranchia</taxon>
        <taxon>Heteroconchia</taxon>
        <taxon>Euheterodonta</taxon>
        <taxon>Imparidentia</taxon>
        <taxon>Neoheterodontei</taxon>
        <taxon>Myida</taxon>
        <taxon>Dreissenoidea</taxon>
        <taxon>Dreissenidae</taxon>
        <taxon>Dreissena</taxon>
    </lineage>
</organism>
<protein>
    <recommendedName>
        <fullName evidence="7">Ig-like domain-containing protein</fullName>
    </recommendedName>
</protein>
<evidence type="ECO:0000256" key="6">
    <source>
        <dbReference type="SAM" id="Phobius"/>
    </source>
</evidence>
<dbReference type="InterPro" id="IPR036179">
    <property type="entry name" value="Ig-like_dom_sf"/>
</dbReference>
<comment type="caution">
    <text evidence="8">The sequence shown here is derived from an EMBL/GenBank/DDBJ whole genome shotgun (WGS) entry which is preliminary data.</text>
</comment>
<dbReference type="PANTHER" id="PTHR11640">
    <property type="entry name" value="NEPHRIN"/>
    <property type="match status" value="1"/>
</dbReference>
<dbReference type="Pfam" id="PF08205">
    <property type="entry name" value="C2-set_2"/>
    <property type="match status" value="1"/>
</dbReference>
<keyword evidence="6" id="KW-0812">Transmembrane</keyword>
<evidence type="ECO:0000313" key="9">
    <source>
        <dbReference type="Proteomes" id="UP000828390"/>
    </source>
</evidence>
<dbReference type="InterPro" id="IPR013783">
    <property type="entry name" value="Ig-like_fold"/>
</dbReference>
<evidence type="ECO:0000313" key="8">
    <source>
        <dbReference type="EMBL" id="KAH3846878.1"/>
    </source>
</evidence>
<dbReference type="PROSITE" id="PS50835">
    <property type="entry name" value="IG_LIKE"/>
    <property type="match status" value="1"/>
</dbReference>
<dbReference type="PANTHER" id="PTHR11640:SF31">
    <property type="entry name" value="IRREGULAR CHIASM C-ROUGHEST PROTEIN-RELATED"/>
    <property type="match status" value="1"/>
</dbReference>
<comment type="subcellular location">
    <subcellularLocation>
        <location evidence="1">Membrane</location>
        <topology evidence="1">Single-pass type I membrane protein</topology>
    </subcellularLocation>
</comment>
<proteinExistence type="predicted"/>
<feature type="transmembrane region" description="Helical" evidence="6">
    <location>
        <begin position="311"/>
        <end position="331"/>
    </location>
</feature>
<keyword evidence="5" id="KW-0393">Immunoglobulin domain</keyword>
<dbReference type="GO" id="GO:0050839">
    <property type="term" value="F:cell adhesion molecule binding"/>
    <property type="evidence" value="ECO:0007669"/>
    <property type="project" value="TreeGrafter"/>
</dbReference>
<keyword evidence="4" id="KW-0325">Glycoprotein</keyword>
<dbReference type="InterPro" id="IPR007110">
    <property type="entry name" value="Ig-like_dom"/>
</dbReference>
<dbReference type="InterPro" id="IPR013162">
    <property type="entry name" value="CD80_C2-set"/>
</dbReference>
<dbReference type="AlphaFoldDB" id="A0A9D4KVH0"/>
<dbReference type="SUPFAM" id="SSF48726">
    <property type="entry name" value="Immunoglobulin"/>
    <property type="match status" value="2"/>
</dbReference>
<evidence type="ECO:0000256" key="3">
    <source>
        <dbReference type="ARBA" id="ARBA00023157"/>
    </source>
</evidence>
<sequence length="454" mass="50715">MAKYIIVPLGDRPVLGPLCAGLNCTYCLCVKPGDKIKCITSSTKVTLWIGNRTLQGTSVDSDYTYISHDAIMEEDHQITALCSATYDNNSVLNTSAFVYVYIPPKDFVLFVPELLEDSHVNITCIARRGRPSPMLEMYLDGENITGVSQHDVFDENTSTYTSVSTLRWANRTWDNKNITCRLFVRKPDGKYVFERSTSTTVNYKYRPAILSVYVNKTCGHSEEVCLTCFVRGNPLANISLRRPGQNIAIIECLNTTECNIKISKSAIKSSEYECMASNLIGTARQTITIQDDLKVKDTHNTTEVSNLLKSVMIGVGVSVMFVSTVIGVFFIREFKRRKELMPKLIPVKVVCGNTTPHDDQPATTAHTAAKDESNEVMEATANTYSNIKVAYTNRREAPVAGPSKPELVYADIDIIFLETKQKMIKKTNKYVPTEYTSVRELNANIPDEKVCAHT</sequence>
<gene>
    <name evidence="8" type="ORF">DPMN_089185</name>
</gene>
<accession>A0A9D4KVH0</accession>
<reference evidence="8" key="1">
    <citation type="journal article" date="2019" name="bioRxiv">
        <title>The Genome of the Zebra Mussel, Dreissena polymorpha: A Resource for Invasive Species Research.</title>
        <authorList>
            <person name="McCartney M.A."/>
            <person name="Auch B."/>
            <person name="Kono T."/>
            <person name="Mallez S."/>
            <person name="Zhang Y."/>
            <person name="Obille A."/>
            <person name="Becker A."/>
            <person name="Abrahante J.E."/>
            <person name="Garbe J."/>
            <person name="Badalamenti J.P."/>
            <person name="Herman A."/>
            <person name="Mangelson H."/>
            <person name="Liachko I."/>
            <person name="Sullivan S."/>
            <person name="Sone E.D."/>
            <person name="Koren S."/>
            <person name="Silverstein K.A.T."/>
            <person name="Beckman K.B."/>
            <person name="Gohl D.M."/>
        </authorList>
    </citation>
    <scope>NUCLEOTIDE SEQUENCE</scope>
    <source>
        <strain evidence="8">Duluth1</strain>
        <tissue evidence="8">Whole animal</tissue>
    </source>
</reference>
<evidence type="ECO:0000259" key="7">
    <source>
        <dbReference type="PROSITE" id="PS50835"/>
    </source>
</evidence>
<dbReference type="EMBL" id="JAIWYP010000003">
    <property type="protein sequence ID" value="KAH3846878.1"/>
    <property type="molecule type" value="Genomic_DNA"/>
</dbReference>
<evidence type="ECO:0000256" key="4">
    <source>
        <dbReference type="ARBA" id="ARBA00023180"/>
    </source>
</evidence>
<keyword evidence="3" id="KW-1015">Disulfide bond</keyword>
<name>A0A9D4KVH0_DREPO</name>